<gene>
    <name evidence="1" type="ordered locus">BFp0044</name>
</gene>
<dbReference type="OrthoDB" id="1029807at2"/>
<proteinExistence type="predicted"/>
<protein>
    <submittedName>
        <fullName evidence="1">Uncharacterized protein</fullName>
    </submittedName>
</protein>
<keyword evidence="1" id="KW-0614">Plasmid</keyword>
<sequence>MMKVNYKVFKKVGDRTPVITLSDIPKYQLRGKKKFVGKRAKIEAIFRAFGTRLPDDSKTEQVNQYVAENIFKTPKWAIYVSKCKEVRNEVETVPDIFEFQYILEVLFDKDVDAADERIIYMVTAELMGKEVQEYKGLKNSIVSLKKNYGYE</sequence>
<evidence type="ECO:0000313" key="1">
    <source>
        <dbReference type="EMBL" id="BAD51371.1"/>
    </source>
</evidence>
<accession>Q64MB6</accession>
<dbReference type="KEGG" id="bfr:BFp0044"/>
<name>Q64MB6_BACFR</name>
<dbReference type="AlphaFoldDB" id="Q64MB6"/>
<dbReference type="HOGENOM" id="CLU_1709612_0_0_10"/>
<dbReference type="PATRIC" id="fig|295405.11.peg.37"/>
<dbReference type="RefSeq" id="WP_011199175.1">
    <property type="nucleotide sequence ID" value="NC_006297.1"/>
</dbReference>
<dbReference type="EMBL" id="AP006842">
    <property type="protein sequence ID" value="BAD51371.1"/>
    <property type="molecule type" value="Genomic_DNA"/>
</dbReference>
<evidence type="ECO:0000313" key="2">
    <source>
        <dbReference type="Proteomes" id="UP000002197"/>
    </source>
</evidence>
<organism evidence="1 2">
    <name type="scientific">Bacteroides fragilis (strain YCH46)</name>
    <dbReference type="NCBI Taxonomy" id="295405"/>
    <lineage>
        <taxon>Bacteria</taxon>
        <taxon>Pseudomonadati</taxon>
        <taxon>Bacteroidota</taxon>
        <taxon>Bacteroidia</taxon>
        <taxon>Bacteroidales</taxon>
        <taxon>Bacteroidaceae</taxon>
        <taxon>Bacteroides</taxon>
    </lineage>
</organism>
<dbReference type="Proteomes" id="UP000002197">
    <property type="component" value="Plasmid pBFY46"/>
</dbReference>
<geneLocation type="plasmid" evidence="1 2">
    <name>pBFY46</name>
</geneLocation>
<reference evidence="1 2" key="1">
    <citation type="journal article" date="2004" name="Proc. Natl. Acad. Sci. U.S.A.">
        <title>Genomic analysis of Bacteroides fragilis reveals extensive DNA inversions regulating cell surface adaptation.</title>
        <authorList>
            <person name="Kuwahara T."/>
            <person name="Yamashita A."/>
            <person name="Hirakawa H."/>
            <person name="Nakayama H."/>
            <person name="Toh H."/>
            <person name="Okada N."/>
            <person name="Kuhara S."/>
            <person name="Hattori M."/>
            <person name="Hayashi T."/>
            <person name="Ohnishi Y."/>
        </authorList>
    </citation>
    <scope>NUCLEOTIDE SEQUENCE [LARGE SCALE GENOMIC DNA]</scope>
    <source>
        <strain evidence="1 2">YCH46</strain>
        <plasmid evidence="2">Plasmid pBFY46</plasmid>
    </source>
</reference>